<evidence type="ECO:0000313" key="3">
    <source>
        <dbReference type="EMBL" id="SVD11362.1"/>
    </source>
</evidence>
<feature type="non-terminal residue" evidence="3">
    <location>
        <position position="121"/>
    </location>
</feature>
<comment type="cofactor">
    <cofactor evidence="1">
        <name>pyridoxal 5'-phosphate</name>
        <dbReference type="ChEBI" id="CHEBI:597326"/>
    </cofactor>
</comment>
<dbReference type="InterPro" id="IPR036052">
    <property type="entry name" value="TrpB-like_PALP_sf"/>
</dbReference>
<dbReference type="GO" id="GO:0005737">
    <property type="term" value="C:cytoplasm"/>
    <property type="evidence" value="ECO:0007669"/>
    <property type="project" value="TreeGrafter"/>
</dbReference>
<proteinExistence type="predicted"/>
<protein>
    <recommendedName>
        <fullName evidence="4">Tryptophan synthase beta chain-like PALP domain-containing protein</fullName>
    </recommendedName>
</protein>
<evidence type="ECO:0000256" key="2">
    <source>
        <dbReference type="ARBA" id="ARBA00022898"/>
    </source>
</evidence>
<dbReference type="Gene3D" id="3.40.50.1100">
    <property type="match status" value="1"/>
</dbReference>
<dbReference type="GO" id="GO:0004834">
    <property type="term" value="F:tryptophan synthase activity"/>
    <property type="evidence" value="ECO:0007669"/>
    <property type="project" value="InterPro"/>
</dbReference>
<gene>
    <name evidence="3" type="ORF">METZ01_LOCUS364216</name>
</gene>
<dbReference type="PANTHER" id="PTHR48077">
    <property type="entry name" value="TRYPTOPHAN SYNTHASE-RELATED"/>
    <property type="match status" value="1"/>
</dbReference>
<evidence type="ECO:0000256" key="1">
    <source>
        <dbReference type="ARBA" id="ARBA00001933"/>
    </source>
</evidence>
<organism evidence="3">
    <name type="scientific">marine metagenome</name>
    <dbReference type="NCBI Taxonomy" id="408172"/>
    <lineage>
        <taxon>unclassified sequences</taxon>
        <taxon>metagenomes</taxon>
        <taxon>ecological metagenomes</taxon>
    </lineage>
</organism>
<dbReference type="AlphaFoldDB" id="A0A382SP87"/>
<dbReference type="EMBL" id="UINC01130348">
    <property type="protein sequence ID" value="SVD11362.1"/>
    <property type="molecule type" value="Genomic_DNA"/>
</dbReference>
<reference evidence="3" key="1">
    <citation type="submission" date="2018-05" db="EMBL/GenBank/DDBJ databases">
        <authorList>
            <person name="Lanie J.A."/>
            <person name="Ng W.-L."/>
            <person name="Kazmierczak K.M."/>
            <person name="Andrzejewski T.M."/>
            <person name="Davidsen T.M."/>
            <person name="Wayne K.J."/>
            <person name="Tettelin H."/>
            <person name="Glass J.I."/>
            <person name="Rusch D."/>
            <person name="Podicherti R."/>
            <person name="Tsui H.-C.T."/>
            <person name="Winkler M.E."/>
        </authorList>
    </citation>
    <scope>NUCLEOTIDE SEQUENCE</scope>
</reference>
<sequence>MWGPYGGNFLPETLIKPVKDLENLFYKLRNNKKFVNEWNYHLKNFIGTPTSFVKLENLTKYLGGAQIYAKVVSEAKGGAHKCYSALTHAMLCKYSNRDTLATDTGAGYNGKTFSIMAKYFG</sequence>
<keyword evidence="2" id="KW-0663">Pyridoxal phosphate</keyword>
<dbReference type="SUPFAM" id="SSF53686">
    <property type="entry name" value="Tryptophan synthase beta subunit-like PLP-dependent enzymes"/>
    <property type="match status" value="1"/>
</dbReference>
<dbReference type="PANTHER" id="PTHR48077:SF3">
    <property type="entry name" value="TRYPTOPHAN SYNTHASE"/>
    <property type="match status" value="1"/>
</dbReference>
<name>A0A382SP87_9ZZZZ</name>
<dbReference type="InterPro" id="IPR023026">
    <property type="entry name" value="Trp_synth_beta/beta-like"/>
</dbReference>
<evidence type="ECO:0008006" key="4">
    <source>
        <dbReference type="Google" id="ProtNLM"/>
    </source>
</evidence>
<accession>A0A382SP87</accession>